<protein>
    <submittedName>
        <fullName evidence="2">Uncharacterized protein</fullName>
    </submittedName>
</protein>
<dbReference type="Proteomes" id="UP000011991">
    <property type="component" value="Unassembled WGS sequence"/>
</dbReference>
<dbReference type="AlphaFoldDB" id="M5S221"/>
<accession>M5S221</accession>
<dbReference type="PATRIC" id="fig|1265738.3.peg.1375"/>
<keyword evidence="3" id="KW-1185">Reference proteome</keyword>
<gene>
    <name evidence="2" type="ORF">RMSM_01384</name>
</gene>
<sequence>MTSRLTIGVSQKVGQPNFGSRGASCQIEFELDSETDPDQHGQLVSRIQDAFRLCHDEVHRELQSECLPTVSSHSEPSAQPQTSKPQSDNGSKQPRIREATEAQIRAIHAIAAKANVQLTSLLGAEYDVSSPRQLSIRQASELIETLKSRLPSE</sequence>
<evidence type="ECO:0000256" key="1">
    <source>
        <dbReference type="SAM" id="MobiDB-lite"/>
    </source>
</evidence>
<reference evidence="2 3" key="1">
    <citation type="journal article" date="2013" name="Mar. Genomics">
        <title>Expression of sulfatases in Rhodopirellula baltica and the diversity of sulfatases in the genus Rhodopirellula.</title>
        <authorList>
            <person name="Wegner C.E."/>
            <person name="Richter-Heitmann T."/>
            <person name="Klindworth A."/>
            <person name="Klockow C."/>
            <person name="Richter M."/>
            <person name="Achstetter T."/>
            <person name="Glockner F.O."/>
            <person name="Harder J."/>
        </authorList>
    </citation>
    <scope>NUCLEOTIDE SEQUENCE [LARGE SCALE GENOMIC DNA]</scope>
    <source>
        <strain evidence="2 3">SM1</strain>
    </source>
</reference>
<organism evidence="2 3">
    <name type="scientific">Rhodopirellula maiorica SM1</name>
    <dbReference type="NCBI Taxonomy" id="1265738"/>
    <lineage>
        <taxon>Bacteria</taxon>
        <taxon>Pseudomonadati</taxon>
        <taxon>Planctomycetota</taxon>
        <taxon>Planctomycetia</taxon>
        <taxon>Pirellulales</taxon>
        <taxon>Pirellulaceae</taxon>
        <taxon>Novipirellula</taxon>
    </lineage>
</organism>
<dbReference type="EMBL" id="ANOG01000205">
    <property type="protein sequence ID" value="EMI21687.1"/>
    <property type="molecule type" value="Genomic_DNA"/>
</dbReference>
<proteinExistence type="predicted"/>
<feature type="compositionally biased region" description="Polar residues" evidence="1">
    <location>
        <begin position="69"/>
        <end position="92"/>
    </location>
</feature>
<name>M5S221_9BACT</name>
<feature type="region of interest" description="Disordered" evidence="1">
    <location>
        <begin position="66"/>
        <end position="99"/>
    </location>
</feature>
<evidence type="ECO:0000313" key="2">
    <source>
        <dbReference type="EMBL" id="EMI21687.1"/>
    </source>
</evidence>
<comment type="caution">
    <text evidence="2">The sequence shown here is derived from an EMBL/GenBank/DDBJ whole genome shotgun (WGS) entry which is preliminary data.</text>
</comment>
<feature type="compositionally biased region" description="Polar residues" evidence="1">
    <location>
        <begin position="1"/>
        <end position="18"/>
    </location>
</feature>
<dbReference type="RefSeq" id="WP_008693158.1">
    <property type="nucleotide sequence ID" value="NZ_ANOG01000205.1"/>
</dbReference>
<dbReference type="OrthoDB" id="278164at2"/>
<feature type="region of interest" description="Disordered" evidence="1">
    <location>
        <begin position="1"/>
        <end position="21"/>
    </location>
</feature>
<evidence type="ECO:0000313" key="3">
    <source>
        <dbReference type="Proteomes" id="UP000011991"/>
    </source>
</evidence>